<sequence length="681" mass="81320">MKILEMILYMLTLKNKKILSTFLIFILSLKVLAAFKVDYSKIDELYENENFTIFLIIKEEPYRIEDINIVISDFEKDKKFRMDFDGKKAFVTLPYDSLPEKDFYYYFEIITKDKSFEYIPQKVEERIKNIVKFIKDKRENKKDIILILPENEKSVDLKKFVFSVYIPSGTKNVKIFMDGEEITSKCLMGEKILSYAPEKFLKPSRYRFDIIKDQKLLKTYYFNISNRDFLGNLFNGTIDYNGRYEKRSNSNFFNSYSISFYGNIGRFFYNFSTYNNFFFSENLLKNQKLYLHFNYVKFDLNIFDLLFYDDLSYYKIIPIKGVNFSFRDSSGSFSNISGEIKGKNISLSRTSFYKKINFYDLKLENLLYRDSIFYINFKSSNTLNFFDRKLKFSYSVSSPFFSQPATNINIFYNFRNYTNKFETSIDLKKYSSNFYILKKTLSETPFFYDRYDRIYLKNNFLIKNDLIVTGDLTFENKDQNNHLFKFKGSNVFCNINFLYKKKDLPYLYFKIYTISYPQESSTNKNSIFKLSIGTSYGTVLNDFDFYGKFFIEQTNYKFFEGEKKLSTGYNLFVSLIYRSFTKTSFTLNSLIDEGEIERIIFERYSFSFEFINIPKNFTTGLLTHFLLKQDFSGFKKVDLILTPEIKFNFKNVGFSFYPAFLFNFLTTKGYSDLSFNCSIDF</sequence>
<reference evidence="2" key="1">
    <citation type="journal article" date="2015" name="MBio">
        <title>Genome-Resolved Metagenomic Analysis Reveals Roles for Candidate Phyla and Other Microbial Community Members in Biogeochemical Transformations in Oil Reservoirs.</title>
        <authorList>
            <person name="Hu P."/>
            <person name="Tom L."/>
            <person name="Singh A."/>
            <person name="Thomas B.C."/>
            <person name="Baker B.J."/>
            <person name="Piceno Y.M."/>
            <person name="Andersen G.L."/>
            <person name="Banfield J.F."/>
        </authorList>
    </citation>
    <scope>NUCLEOTIDE SEQUENCE [LARGE SCALE GENOMIC DNA]</scope>
</reference>
<comment type="caution">
    <text evidence="1">The sequence shown here is derived from an EMBL/GenBank/DDBJ whole genome shotgun (WGS) entry which is preliminary data.</text>
</comment>
<dbReference type="Proteomes" id="UP000053467">
    <property type="component" value="Unassembled WGS sequence"/>
</dbReference>
<evidence type="ECO:0000313" key="2">
    <source>
        <dbReference type="Proteomes" id="UP000053467"/>
    </source>
</evidence>
<protein>
    <submittedName>
        <fullName evidence="1">Uncharacterized protein</fullName>
    </submittedName>
</protein>
<gene>
    <name evidence="1" type="ORF">XE03_0398</name>
</gene>
<dbReference type="EMBL" id="LGGX01000002">
    <property type="protein sequence ID" value="KUK87879.1"/>
    <property type="molecule type" value="Genomic_DNA"/>
</dbReference>
<name>A0A117M713_UNCT6</name>
<accession>A0A117M713</accession>
<organism evidence="1 2">
    <name type="scientific">candidate division TA06 bacterium 34_109</name>
    <dbReference type="NCBI Taxonomy" id="1635277"/>
    <lineage>
        <taxon>Bacteria</taxon>
        <taxon>Bacteria division TA06</taxon>
    </lineage>
</organism>
<evidence type="ECO:0000313" key="1">
    <source>
        <dbReference type="EMBL" id="KUK87879.1"/>
    </source>
</evidence>
<dbReference type="AlphaFoldDB" id="A0A117M713"/>
<proteinExistence type="predicted"/>